<dbReference type="Pfam" id="PF07876">
    <property type="entry name" value="Dabb"/>
    <property type="match status" value="1"/>
</dbReference>
<protein>
    <submittedName>
        <fullName evidence="4">Aste57867_21548 protein</fullName>
    </submittedName>
</protein>
<dbReference type="EMBL" id="VJMH01006979">
    <property type="protein sequence ID" value="KAF0686706.1"/>
    <property type="molecule type" value="Genomic_DNA"/>
</dbReference>
<keyword evidence="5" id="KW-1185">Reference proteome</keyword>
<dbReference type="Gene3D" id="3.30.70.100">
    <property type="match status" value="1"/>
</dbReference>
<feature type="domain" description="Stress-response A/B barrel" evidence="2">
    <location>
        <begin position="14"/>
        <end position="108"/>
    </location>
</feature>
<sequence length="119" mass="13452">MPHSYNSVAATMSVDHVVLFKWKDDAPAETIQEFARAVVALKDKVPGILDLSFGEDFSKTSRAQGFTHMLIVRMENKDTVPFYDAHPEHQKVVALIRPIMDKNISLNIESPRHMPIHNA</sequence>
<evidence type="ECO:0000256" key="1">
    <source>
        <dbReference type="ARBA" id="ARBA00011738"/>
    </source>
</evidence>
<dbReference type="InterPro" id="IPR013097">
    <property type="entry name" value="Dabb"/>
</dbReference>
<accession>A0A485LHU4</accession>
<dbReference type="EMBL" id="CAADRA010007005">
    <property type="protein sequence ID" value="VFT98218.1"/>
    <property type="molecule type" value="Genomic_DNA"/>
</dbReference>
<evidence type="ECO:0000313" key="4">
    <source>
        <dbReference type="EMBL" id="VFT98218.1"/>
    </source>
</evidence>
<dbReference type="AlphaFoldDB" id="A0A485LHU4"/>
<dbReference type="PANTHER" id="PTHR33178">
    <property type="match status" value="1"/>
</dbReference>
<reference evidence="3" key="2">
    <citation type="submission" date="2019-06" db="EMBL/GenBank/DDBJ databases">
        <title>Genomics analysis of Aphanomyces spp. identifies a new class of oomycete effector associated with host adaptation.</title>
        <authorList>
            <person name="Gaulin E."/>
        </authorList>
    </citation>
    <scope>NUCLEOTIDE SEQUENCE</scope>
    <source>
        <strain evidence="3">CBS 578.67</strain>
    </source>
</reference>
<organism evidence="4 5">
    <name type="scientific">Aphanomyces stellatus</name>
    <dbReference type="NCBI Taxonomy" id="120398"/>
    <lineage>
        <taxon>Eukaryota</taxon>
        <taxon>Sar</taxon>
        <taxon>Stramenopiles</taxon>
        <taxon>Oomycota</taxon>
        <taxon>Saprolegniomycetes</taxon>
        <taxon>Saprolegniales</taxon>
        <taxon>Verrucalvaceae</taxon>
        <taxon>Aphanomyces</taxon>
    </lineage>
</organism>
<dbReference type="SMART" id="SM00886">
    <property type="entry name" value="Dabb"/>
    <property type="match status" value="1"/>
</dbReference>
<proteinExistence type="predicted"/>
<evidence type="ECO:0000259" key="2">
    <source>
        <dbReference type="PROSITE" id="PS51502"/>
    </source>
</evidence>
<evidence type="ECO:0000313" key="5">
    <source>
        <dbReference type="Proteomes" id="UP000332933"/>
    </source>
</evidence>
<evidence type="ECO:0000313" key="3">
    <source>
        <dbReference type="EMBL" id="KAF0686706.1"/>
    </source>
</evidence>
<reference evidence="4 5" key="1">
    <citation type="submission" date="2019-03" db="EMBL/GenBank/DDBJ databases">
        <authorList>
            <person name="Gaulin E."/>
            <person name="Dumas B."/>
        </authorList>
    </citation>
    <scope>NUCLEOTIDE SEQUENCE [LARGE SCALE GENOMIC DNA]</scope>
    <source>
        <strain evidence="4">CBS 568.67</strain>
    </source>
</reference>
<dbReference type="OrthoDB" id="42919at2759"/>
<dbReference type="InterPro" id="IPR011008">
    <property type="entry name" value="Dimeric_a/b-barrel"/>
</dbReference>
<dbReference type="InterPro" id="IPR044662">
    <property type="entry name" value="HS1/DABB1-like"/>
</dbReference>
<dbReference type="PANTHER" id="PTHR33178:SF10">
    <property type="entry name" value="STRESS-RESPONSE A_B BARREL DOMAIN-CONTAINING PROTEIN"/>
    <property type="match status" value="1"/>
</dbReference>
<name>A0A485LHU4_9STRA</name>
<gene>
    <name evidence="4" type="primary">Aste57867_21548</name>
    <name evidence="3" type="ORF">As57867_021479</name>
    <name evidence="4" type="ORF">ASTE57867_21548</name>
</gene>
<dbReference type="Proteomes" id="UP000332933">
    <property type="component" value="Unassembled WGS sequence"/>
</dbReference>
<dbReference type="SUPFAM" id="SSF54909">
    <property type="entry name" value="Dimeric alpha+beta barrel"/>
    <property type="match status" value="1"/>
</dbReference>
<dbReference type="PROSITE" id="PS51502">
    <property type="entry name" value="S_R_A_B_BARREL"/>
    <property type="match status" value="1"/>
</dbReference>
<comment type="subunit">
    <text evidence="1">Homodimer.</text>
</comment>